<dbReference type="NCBIfam" id="TIGR04125">
    <property type="entry name" value="exosort_PGF_TRM"/>
    <property type="match status" value="1"/>
</dbReference>
<keyword evidence="3" id="KW-0645">Protease</keyword>
<feature type="transmembrane region" description="Helical" evidence="9">
    <location>
        <begin position="6"/>
        <end position="23"/>
    </location>
</feature>
<evidence type="ECO:0000256" key="5">
    <source>
        <dbReference type="ARBA" id="ARBA00022801"/>
    </source>
</evidence>
<dbReference type="eggNOG" id="arCOG04471">
    <property type="taxonomic scope" value="Archaea"/>
</dbReference>
<feature type="transmembrane region" description="Helical" evidence="9">
    <location>
        <begin position="53"/>
        <end position="70"/>
    </location>
</feature>
<keyword evidence="7 9" id="KW-0472">Membrane</keyword>
<sequence length="273" mass="30645">MEPLLIYAAAIFFIGFLLLRRPYNLYCAAAGWTAIILSILVDLPHYIFVENNFMYPLFGILGIPFLAITIPEILRNNKLTIYLSRGAAIAFLIYIPFGFYQPLGDWLIAVVTSEVSSLLGLFGFGAEKVAWNMIEYNNFRVEIILACTGIQSIAIMLGLAYCVPSDRRQKLMAFLLVVPTIYILNLFRNVFVVMAYTGQWFQVFPEIASNGEIGYESFFWAHNVMAELGALIFLVLLALALFKLNPALGEFAEGIVTLYTEKIMKITGAGKDR</sequence>
<gene>
    <name evidence="10" type="ordered locus">Mpet_0777</name>
</gene>
<keyword evidence="6 9" id="KW-1133">Transmembrane helix</keyword>
<reference evidence="10 11" key="1">
    <citation type="journal article" date="2010" name="Stand. Genomic Sci.">
        <title>Complete genome sequence of Methanoplanus petrolearius type strain (SEBR 4847).</title>
        <authorList>
            <person name="Brambilla E."/>
            <person name="Djao O.D."/>
            <person name="Daligault H."/>
            <person name="Lapidus A."/>
            <person name="Lucas S."/>
            <person name="Hammon N."/>
            <person name="Nolan M."/>
            <person name="Tice H."/>
            <person name="Cheng J.F."/>
            <person name="Han C."/>
            <person name="Tapia R."/>
            <person name="Goodwin L."/>
            <person name="Pitluck S."/>
            <person name="Liolios K."/>
            <person name="Ivanova N."/>
            <person name="Mavromatis K."/>
            <person name="Mikhailova N."/>
            <person name="Pati A."/>
            <person name="Chen A."/>
            <person name="Palaniappan K."/>
            <person name="Land M."/>
            <person name="Hauser L."/>
            <person name="Chang Y.J."/>
            <person name="Jeffries C.D."/>
            <person name="Rohde M."/>
            <person name="Spring S."/>
            <person name="Sikorski J."/>
            <person name="Goker M."/>
            <person name="Woyke T."/>
            <person name="Bristow J."/>
            <person name="Eisen J.A."/>
            <person name="Markowitz V."/>
            <person name="Hugenholtz P."/>
            <person name="Kyrpides N.C."/>
            <person name="Klenk H.P."/>
        </authorList>
    </citation>
    <scope>NUCLEOTIDE SEQUENCE [LARGE SCALE GENOMIC DNA]</scope>
    <source>
        <strain evidence="11">DSM 11571 / OCM 486 / SEBR 4847</strain>
    </source>
</reference>
<evidence type="ECO:0000256" key="2">
    <source>
        <dbReference type="ARBA" id="ARBA00022475"/>
    </source>
</evidence>
<dbReference type="GO" id="GO:0005886">
    <property type="term" value="C:plasma membrane"/>
    <property type="evidence" value="ECO:0007669"/>
    <property type="project" value="UniProtKB-SubCell"/>
</dbReference>
<dbReference type="GeneID" id="9743232"/>
<keyword evidence="2" id="KW-1003">Cell membrane</keyword>
<dbReference type="PIRSF" id="PIRSF025737">
    <property type="entry name" value="Cyco1"/>
    <property type="match status" value="1"/>
</dbReference>
<dbReference type="InterPro" id="IPR019127">
    <property type="entry name" value="Exosortase"/>
</dbReference>
<evidence type="ECO:0000256" key="4">
    <source>
        <dbReference type="ARBA" id="ARBA00022692"/>
    </source>
</evidence>
<protein>
    <submittedName>
        <fullName evidence="10">Exosortase EpsH-related protein</fullName>
    </submittedName>
</protein>
<dbReference type="InterPro" id="IPR026392">
    <property type="entry name" value="Exo/Archaeosortase_dom"/>
</dbReference>
<feature type="active site" description="Proton donor" evidence="8">
    <location>
        <position position="188"/>
    </location>
</feature>
<organism evidence="10 11">
    <name type="scientific">Methanolacinia petrolearia (strain DSM 11571 / OCM 486 / SEBR 4847)</name>
    <name type="common">Methanoplanus petrolearius</name>
    <dbReference type="NCBI Taxonomy" id="679926"/>
    <lineage>
        <taxon>Archaea</taxon>
        <taxon>Methanobacteriati</taxon>
        <taxon>Methanobacteriota</taxon>
        <taxon>Stenosarchaea group</taxon>
        <taxon>Methanomicrobia</taxon>
        <taxon>Methanomicrobiales</taxon>
        <taxon>Methanomicrobiaceae</taxon>
        <taxon>Methanolacinia</taxon>
    </lineage>
</organism>
<dbReference type="AlphaFoldDB" id="E1RIW3"/>
<evidence type="ECO:0000313" key="11">
    <source>
        <dbReference type="Proteomes" id="UP000006565"/>
    </source>
</evidence>
<comment type="subcellular location">
    <subcellularLocation>
        <location evidence="1">Cell membrane</location>
        <topology evidence="1">Multi-pass membrane protein</topology>
    </subcellularLocation>
</comment>
<feature type="transmembrane region" description="Helical" evidence="9">
    <location>
        <begin position="82"/>
        <end position="100"/>
    </location>
</feature>
<evidence type="ECO:0000256" key="1">
    <source>
        <dbReference type="ARBA" id="ARBA00004651"/>
    </source>
</evidence>
<feature type="transmembrane region" description="Helical" evidence="9">
    <location>
        <begin position="30"/>
        <end position="47"/>
    </location>
</feature>
<dbReference type="STRING" id="679926.Mpet_0777"/>
<feature type="transmembrane region" description="Helical" evidence="9">
    <location>
        <begin position="218"/>
        <end position="242"/>
    </location>
</feature>
<accession>E1RIW3</accession>
<dbReference type="Proteomes" id="UP000006565">
    <property type="component" value="Chromosome"/>
</dbReference>
<feature type="active site" description="Acyl-thioester intermediate" evidence="8">
    <location>
        <position position="147"/>
    </location>
</feature>
<evidence type="ECO:0000256" key="9">
    <source>
        <dbReference type="SAM" id="Phobius"/>
    </source>
</evidence>
<keyword evidence="4 9" id="KW-0812">Transmembrane</keyword>
<evidence type="ECO:0000256" key="8">
    <source>
        <dbReference type="PIRSR" id="PIRSR025737-1"/>
    </source>
</evidence>
<evidence type="ECO:0000256" key="6">
    <source>
        <dbReference type="ARBA" id="ARBA00022989"/>
    </source>
</evidence>
<dbReference type="HOGENOM" id="CLU_065734_0_0_2"/>
<keyword evidence="5" id="KW-0378">Hydrolase</keyword>
<evidence type="ECO:0000256" key="3">
    <source>
        <dbReference type="ARBA" id="ARBA00022670"/>
    </source>
</evidence>
<proteinExistence type="predicted"/>
<name>E1RIW3_METP4</name>
<keyword evidence="11" id="KW-1185">Reference proteome</keyword>
<feature type="transmembrane region" description="Helical" evidence="9">
    <location>
        <begin position="143"/>
        <end position="162"/>
    </location>
</feature>
<dbReference type="GO" id="GO:0008233">
    <property type="term" value="F:peptidase activity"/>
    <property type="evidence" value="ECO:0007669"/>
    <property type="project" value="UniProtKB-KW"/>
</dbReference>
<feature type="transmembrane region" description="Helical" evidence="9">
    <location>
        <begin position="174"/>
        <end position="198"/>
    </location>
</feature>
<dbReference type="EMBL" id="CP002117">
    <property type="protein sequence ID" value="ADN35551.1"/>
    <property type="molecule type" value="Genomic_DNA"/>
</dbReference>
<dbReference type="OrthoDB" id="200496at2157"/>
<evidence type="ECO:0000256" key="7">
    <source>
        <dbReference type="ARBA" id="ARBA00023136"/>
    </source>
</evidence>
<evidence type="ECO:0000313" key="10">
    <source>
        <dbReference type="EMBL" id="ADN35551.1"/>
    </source>
</evidence>
<dbReference type="InterPro" id="IPR014522">
    <property type="entry name" value="ArtA"/>
</dbReference>
<dbReference type="GO" id="GO:0006508">
    <property type="term" value="P:proteolysis"/>
    <property type="evidence" value="ECO:0007669"/>
    <property type="project" value="UniProtKB-KW"/>
</dbReference>
<dbReference type="NCBIfam" id="TIGR04178">
    <property type="entry name" value="exo_archaeo"/>
    <property type="match status" value="1"/>
</dbReference>
<dbReference type="KEGG" id="mpi:Mpet_0777"/>
<dbReference type="Pfam" id="PF09721">
    <property type="entry name" value="Exosortase_EpsH"/>
    <property type="match status" value="1"/>
</dbReference>
<dbReference type="RefSeq" id="WP_013328729.1">
    <property type="nucleotide sequence ID" value="NC_014507.1"/>
</dbReference>